<evidence type="ECO:0000259" key="1">
    <source>
        <dbReference type="Pfam" id="PF13276"/>
    </source>
</evidence>
<name>A0A4R5CWW2_9FLAO</name>
<dbReference type="Pfam" id="PF13276">
    <property type="entry name" value="HTH_21"/>
    <property type="match status" value="1"/>
</dbReference>
<protein>
    <recommendedName>
        <fullName evidence="1">HTH-like domain-containing protein</fullName>
    </recommendedName>
</protein>
<dbReference type="PANTHER" id="PTHR46889">
    <property type="entry name" value="TRANSPOSASE INSF FOR INSERTION SEQUENCE IS3B-RELATED"/>
    <property type="match status" value="1"/>
</dbReference>
<keyword evidence="3" id="KW-1185">Reference proteome</keyword>
<dbReference type="AlphaFoldDB" id="A0A4R5CWW2"/>
<dbReference type="EMBL" id="SMFN01000010">
    <property type="protein sequence ID" value="TDE03990.1"/>
    <property type="molecule type" value="Genomic_DNA"/>
</dbReference>
<feature type="domain" description="HTH-like" evidence="1">
    <location>
        <begin position="38"/>
        <end position="92"/>
    </location>
</feature>
<dbReference type="OrthoDB" id="9815231at2"/>
<evidence type="ECO:0000313" key="3">
    <source>
        <dbReference type="Proteomes" id="UP000294644"/>
    </source>
</evidence>
<reference evidence="2 3" key="1">
    <citation type="submission" date="2019-03" db="EMBL/GenBank/DDBJ databases">
        <title>Flavobacterium LB-D12 sp. nov., isolated from arctic soil.</title>
        <authorList>
            <person name="Chaudhary D.K."/>
        </authorList>
    </citation>
    <scope>NUCLEOTIDE SEQUENCE [LARGE SCALE GENOMIC DNA]</scope>
    <source>
        <strain evidence="2 3">LB-D12</strain>
    </source>
</reference>
<gene>
    <name evidence="2" type="ORF">E0F91_10190</name>
</gene>
<comment type="caution">
    <text evidence="2">The sequence shown here is derived from an EMBL/GenBank/DDBJ whole genome shotgun (WGS) entry which is preliminary data.</text>
</comment>
<dbReference type="InterPro" id="IPR050900">
    <property type="entry name" value="Transposase_IS3/IS150/IS904"/>
</dbReference>
<accession>A0A4R5CWW2</accession>
<dbReference type="InterPro" id="IPR025948">
    <property type="entry name" value="HTH-like_dom"/>
</dbReference>
<dbReference type="PANTHER" id="PTHR46889:SF4">
    <property type="entry name" value="TRANSPOSASE INSO FOR INSERTION SEQUENCE ELEMENT IS911B-RELATED"/>
    <property type="match status" value="1"/>
</dbReference>
<evidence type="ECO:0000313" key="2">
    <source>
        <dbReference type="EMBL" id="TDE03990.1"/>
    </source>
</evidence>
<dbReference type="Proteomes" id="UP000294644">
    <property type="component" value="Unassembled WGS sequence"/>
</dbReference>
<sequence>MELRHKYDLDLLLKQTNMARSSFYYYEKRSKTTDKYFELKELIKHIYHKHKGRYGYRRITDELNNQGVIVNHKTILRLMKSIGLKSVIRVKKYKSYKGEQGKIAPNLLQRNFKAAAPNQKWATDITATISTALKGKRN</sequence>
<organism evidence="2 3">
    <name type="scientific">Flavobacterium sandaracinum</name>
    <dbReference type="NCBI Taxonomy" id="2541733"/>
    <lineage>
        <taxon>Bacteria</taxon>
        <taxon>Pseudomonadati</taxon>
        <taxon>Bacteroidota</taxon>
        <taxon>Flavobacteriia</taxon>
        <taxon>Flavobacteriales</taxon>
        <taxon>Flavobacteriaceae</taxon>
        <taxon>Flavobacterium</taxon>
    </lineage>
</organism>
<proteinExistence type="predicted"/>